<dbReference type="PANTHER" id="PTHR42959:SF1">
    <property type="entry name" value="CARBAMOYLTRANSFERASE HYPF"/>
    <property type="match status" value="1"/>
</dbReference>
<dbReference type="InterPro" id="IPR051060">
    <property type="entry name" value="Carbamoyltrans_HypF-like"/>
</dbReference>
<accession>A0ABW3ML00</accession>
<dbReference type="InterPro" id="IPR055128">
    <property type="entry name" value="HypF_C_2"/>
</dbReference>
<feature type="non-terminal residue" evidence="2">
    <location>
        <position position="1"/>
    </location>
</feature>
<dbReference type="PANTHER" id="PTHR42959">
    <property type="entry name" value="CARBAMOYLTRANSFERASE"/>
    <property type="match status" value="1"/>
</dbReference>
<evidence type="ECO:0000313" key="2">
    <source>
        <dbReference type="EMBL" id="MFD1050722.1"/>
    </source>
</evidence>
<reference evidence="3" key="1">
    <citation type="journal article" date="2019" name="Int. J. Syst. Evol. Microbiol.">
        <title>The Global Catalogue of Microorganisms (GCM) 10K type strain sequencing project: providing services to taxonomists for standard genome sequencing and annotation.</title>
        <authorList>
            <consortium name="The Broad Institute Genomics Platform"/>
            <consortium name="The Broad Institute Genome Sequencing Center for Infectious Disease"/>
            <person name="Wu L."/>
            <person name="Ma J."/>
        </authorList>
    </citation>
    <scope>NUCLEOTIDE SEQUENCE [LARGE SCALE GENOMIC DNA]</scope>
    <source>
        <strain evidence="3">JCM 31486</strain>
    </source>
</reference>
<protein>
    <submittedName>
        <fullName evidence="2">Carbamoyltransferase HypF</fullName>
    </submittedName>
</protein>
<dbReference type="EMBL" id="JBHTIS010003047">
    <property type="protein sequence ID" value="MFD1050722.1"/>
    <property type="molecule type" value="Genomic_DNA"/>
</dbReference>
<proteinExistence type="predicted"/>
<feature type="domain" description="Carbamoyltransferase Kae1-like" evidence="1">
    <location>
        <begin position="8"/>
        <end position="162"/>
    </location>
</feature>
<sequence length="173" mass="18070">WESMVALGRSGLNSPLTSSAGRLFDAVAALVGVRESVNYEGQAAVELEQLADPLERGSYPARVVDGVVHGVDLVRAVELDVRGGVEASRIAGRFHNAVADVIVAACSGFREEHGVGVVALSGGVFQNLLLVARAVESLTNHGFEVLTHHRVPTNDGGISLGQAVVAAHLMQND</sequence>
<name>A0ABW3ML00_9PSEU</name>
<dbReference type="Gene3D" id="3.30.420.40">
    <property type="match status" value="1"/>
</dbReference>
<dbReference type="Pfam" id="PF22521">
    <property type="entry name" value="HypF_C_2"/>
    <property type="match status" value="1"/>
</dbReference>
<dbReference type="Proteomes" id="UP001597045">
    <property type="component" value="Unassembled WGS sequence"/>
</dbReference>
<organism evidence="2 3">
    <name type="scientific">Kibdelosporangium lantanae</name>
    <dbReference type="NCBI Taxonomy" id="1497396"/>
    <lineage>
        <taxon>Bacteria</taxon>
        <taxon>Bacillati</taxon>
        <taxon>Actinomycetota</taxon>
        <taxon>Actinomycetes</taxon>
        <taxon>Pseudonocardiales</taxon>
        <taxon>Pseudonocardiaceae</taxon>
        <taxon>Kibdelosporangium</taxon>
    </lineage>
</organism>
<evidence type="ECO:0000313" key="3">
    <source>
        <dbReference type="Proteomes" id="UP001597045"/>
    </source>
</evidence>
<comment type="caution">
    <text evidence="2">The sequence shown here is derived from an EMBL/GenBank/DDBJ whole genome shotgun (WGS) entry which is preliminary data.</text>
</comment>
<evidence type="ECO:0000259" key="1">
    <source>
        <dbReference type="Pfam" id="PF22521"/>
    </source>
</evidence>
<keyword evidence="3" id="KW-1185">Reference proteome</keyword>
<gene>
    <name evidence="2" type="ORF">ACFQ1S_36940</name>
</gene>